<dbReference type="InterPro" id="IPR036322">
    <property type="entry name" value="WD40_repeat_dom_sf"/>
</dbReference>
<dbReference type="InterPro" id="IPR001680">
    <property type="entry name" value="WD40_rpt"/>
</dbReference>
<feature type="compositionally biased region" description="Polar residues" evidence="2">
    <location>
        <begin position="379"/>
        <end position="392"/>
    </location>
</feature>
<proteinExistence type="inferred from homology"/>
<feature type="region of interest" description="Disordered" evidence="2">
    <location>
        <begin position="1006"/>
        <end position="1031"/>
    </location>
</feature>
<protein>
    <submittedName>
        <fullName evidence="3">Rik1-associated factor 1</fullName>
    </submittedName>
</protein>
<dbReference type="GO" id="GO:0031929">
    <property type="term" value="P:TOR signaling"/>
    <property type="evidence" value="ECO:0007669"/>
    <property type="project" value="InterPro"/>
</dbReference>
<sequence length="1138" mass="123896">MPHHSIYFTRGIPRSTVPAFTGDSKQVVHLEALAEQLYQQYTFGLAQSSTSTSNGGQETGNFVTHGHTMFEQRDDLGWVPHDDDVVGEVALVTPTFTKPRPTNICLSNGVTSLSASAPSKTVRSVPPVDTTASTVVNMNVSAQGISTSVHATVPPQETPAPVKSAASPQGIPTPATTTSPPQKTPTPVDSTSPAPKTSVPVDTPKPAQKTPATVTVIKPLQVAPQAPRVSREKASKAALPASARKEDLRRSVALLNASRTHEKTKPATQVTSQAHIKATKTTTSLHIPDSQASMSSSEYRPSSPSSQSSRSPTPQSPPQATSPGTRRSRRARAEPVTYNLKTLSSKIHDSPNQSERENSPAVSRSPPPTASPRPLLQLRQPSQACRSSQGRPTLQDFPKEIQEPPDPEKDPKLAKPKLTKLLWARELQGAKPTHDLVRSLVSSNLKPWKTWKGASGDVSALAWSPNGGKFVTGASAKSDVYNRRNTLLFGDISRNVLHELPDHNIPQTINATTADDLQFPTVSTVKWVHRQLYTGSYDHTVKVWNTDPITSPVTPTCLATLRHDSSVRVMDVSEFMPHLVATGTESSFTLWNLLDQSLTPEPLQIHRDPRQKANVVLEPTVLGWGQNEATKHYLVGGMTEAATSEFKVPLCGHLALWRVTEASIEPCRVRPDSQNIFDLKWHPTLPRFAIGSTYSQSMNLPLRSKSVVQLFDIESDGRAVVTGKYACSAMDMNEVTFCPMDSTFLTASCTDGSTYVWDSRFDSKPIHKLSHGNSVTPLPAGHSREVTDFGVKMALWGTTMDQFYTGGSDGVLKQWDIRRATEDALVANVANLGDGITSGAFSPDKSQLLLGTNGGAVHVLSCEHSEEEAVDFDFKHAPEPPSSDAPGILLAKEYLSSGQLILHPVFGPVQGPKYNGPYAPWARDLPETVTNEKLKRTPLLSEYQLRQFDGPPLDERRGLDPKVRREVQSQFNLARARHARRGGPGALLNSGDNALKRKRDSLVEFGGIDKDSQARKKRKKKKDKLRKHRKNSHVITRIEESIIDLTMDSDSELVTATSVATPVPVPVPVTTPMTAPVAVAAETDDLTMEASVELLEGSLNRALSLSPMLKVLDEESDGEDYWWPDSRLVDANLAGSDL</sequence>
<evidence type="ECO:0000256" key="1">
    <source>
        <dbReference type="ARBA" id="ARBA00009890"/>
    </source>
</evidence>
<dbReference type="PANTHER" id="PTHR19842">
    <property type="entry name" value="G BETA-LIKE PROTEIN GBL"/>
    <property type="match status" value="1"/>
</dbReference>
<name>A0A1Q5UAC3_9EURO</name>
<keyword evidence="4" id="KW-1185">Reference proteome</keyword>
<dbReference type="OrthoDB" id="10248252at2759"/>
<dbReference type="Pfam" id="PF00400">
    <property type="entry name" value="WD40"/>
    <property type="match status" value="2"/>
</dbReference>
<feature type="region of interest" description="Disordered" evidence="2">
    <location>
        <begin position="974"/>
        <end position="993"/>
    </location>
</feature>
<dbReference type="GO" id="GO:0031931">
    <property type="term" value="C:TORC1 complex"/>
    <property type="evidence" value="ECO:0007669"/>
    <property type="project" value="InterPro"/>
</dbReference>
<reference evidence="3 4" key="1">
    <citation type="submission" date="2016-10" db="EMBL/GenBank/DDBJ databases">
        <title>Genome sequence of the ascomycete fungus Penicillium subrubescens.</title>
        <authorList>
            <person name="De Vries R.P."/>
            <person name="Peng M."/>
            <person name="Dilokpimol A."/>
            <person name="Hilden K."/>
            <person name="Makela M.R."/>
            <person name="Grigoriev I."/>
            <person name="Riley R."/>
            <person name="Granchi Z."/>
        </authorList>
    </citation>
    <scope>NUCLEOTIDE SEQUENCE [LARGE SCALE GENOMIC DNA]</scope>
    <source>
        <strain evidence="3 4">CBS 132785</strain>
    </source>
</reference>
<dbReference type="AlphaFoldDB" id="A0A1Q5UAC3"/>
<feature type="compositionally biased region" description="Low complexity" evidence="2">
    <location>
        <begin position="293"/>
        <end position="323"/>
    </location>
</feature>
<dbReference type="Proteomes" id="UP000186955">
    <property type="component" value="Unassembled WGS sequence"/>
</dbReference>
<dbReference type="PANTHER" id="PTHR19842:SF2">
    <property type="entry name" value="WD REPEAT PROTEIN (AFU_ORTHOLOGUE AFUA_5G04300)"/>
    <property type="match status" value="1"/>
</dbReference>
<feature type="compositionally biased region" description="Polar residues" evidence="2">
    <location>
        <begin position="266"/>
        <end position="285"/>
    </location>
</feature>
<dbReference type="SMART" id="SM00320">
    <property type="entry name" value="WD40"/>
    <property type="match status" value="6"/>
</dbReference>
<evidence type="ECO:0000256" key="2">
    <source>
        <dbReference type="SAM" id="MobiDB-lite"/>
    </source>
</evidence>
<gene>
    <name evidence="3" type="ORF">PENSUB_5236</name>
</gene>
<accession>A0A1Q5UAC3</accession>
<comment type="similarity">
    <text evidence="1">Belongs to the WD repeat LST8 family.</text>
</comment>
<feature type="compositionally biased region" description="Basic residues" evidence="2">
    <location>
        <begin position="1015"/>
        <end position="1031"/>
    </location>
</feature>
<evidence type="ECO:0000313" key="3">
    <source>
        <dbReference type="EMBL" id="OKP09414.1"/>
    </source>
</evidence>
<feature type="compositionally biased region" description="Basic and acidic residues" evidence="2">
    <location>
        <begin position="346"/>
        <end position="358"/>
    </location>
</feature>
<comment type="caution">
    <text evidence="3">The sequence shown here is derived from an EMBL/GenBank/DDBJ whole genome shotgun (WGS) entry which is preliminary data.</text>
</comment>
<feature type="compositionally biased region" description="Basic and acidic residues" evidence="2">
    <location>
        <begin position="397"/>
        <end position="413"/>
    </location>
</feature>
<dbReference type="GO" id="GO:0032956">
    <property type="term" value="P:regulation of actin cytoskeleton organization"/>
    <property type="evidence" value="ECO:0007669"/>
    <property type="project" value="TreeGrafter"/>
</dbReference>
<dbReference type="STRING" id="1316194.A0A1Q5UAC3"/>
<dbReference type="SUPFAM" id="SSF50978">
    <property type="entry name" value="WD40 repeat-like"/>
    <property type="match status" value="1"/>
</dbReference>
<dbReference type="InterPro" id="IPR015943">
    <property type="entry name" value="WD40/YVTN_repeat-like_dom_sf"/>
</dbReference>
<feature type="region of interest" description="Disordered" evidence="2">
    <location>
        <begin position="151"/>
        <end position="414"/>
    </location>
</feature>
<feature type="compositionally biased region" description="Low complexity" evidence="2">
    <location>
        <begin position="172"/>
        <end position="187"/>
    </location>
</feature>
<dbReference type="InterPro" id="IPR037588">
    <property type="entry name" value="MLST8"/>
</dbReference>
<dbReference type="EMBL" id="MNBE01000524">
    <property type="protein sequence ID" value="OKP09414.1"/>
    <property type="molecule type" value="Genomic_DNA"/>
</dbReference>
<dbReference type="Gene3D" id="2.130.10.10">
    <property type="entry name" value="YVTN repeat-like/Quinoprotein amine dehydrogenase"/>
    <property type="match status" value="1"/>
</dbReference>
<dbReference type="GO" id="GO:0031932">
    <property type="term" value="C:TORC2 complex"/>
    <property type="evidence" value="ECO:0007669"/>
    <property type="project" value="InterPro"/>
</dbReference>
<evidence type="ECO:0000313" key="4">
    <source>
        <dbReference type="Proteomes" id="UP000186955"/>
    </source>
</evidence>
<organism evidence="3 4">
    <name type="scientific">Penicillium subrubescens</name>
    <dbReference type="NCBI Taxonomy" id="1316194"/>
    <lineage>
        <taxon>Eukaryota</taxon>
        <taxon>Fungi</taxon>
        <taxon>Dikarya</taxon>
        <taxon>Ascomycota</taxon>
        <taxon>Pezizomycotina</taxon>
        <taxon>Eurotiomycetes</taxon>
        <taxon>Eurotiomycetidae</taxon>
        <taxon>Eurotiales</taxon>
        <taxon>Aspergillaceae</taxon>
        <taxon>Penicillium</taxon>
    </lineage>
</organism>